<keyword evidence="2 5" id="KW-0067">ATP-binding</keyword>
<evidence type="ECO:0000256" key="5">
    <source>
        <dbReference type="PROSITE-ProRule" id="PRU00283"/>
    </source>
</evidence>
<proteinExistence type="inferred from homology"/>
<dbReference type="SMART" id="SM00129">
    <property type="entry name" value="KISc"/>
    <property type="match status" value="1"/>
</dbReference>
<dbReference type="Proteomes" id="UP000030747">
    <property type="component" value="Unassembled WGS sequence"/>
</dbReference>
<dbReference type="GO" id="GO:0005524">
    <property type="term" value="F:ATP binding"/>
    <property type="evidence" value="ECO:0007669"/>
    <property type="project" value="UniProtKB-UniRule"/>
</dbReference>
<evidence type="ECO:0000259" key="7">
    <source>
        <dbReference type="PROSITE" id="PS50067"/>
    </source>
</evidence>
<keyword evidence="1 5" id="KW-0547">Nucleotide-binding</keyword>
<feature type="domain" description="Kinesin motor" evidence="7">
    <location>
        <begin position="3"/>
        <end position="341"/>
    </location>
</feature>
<evidence type="ECO:0000256" key="4">
    <source>
        <dbReference type="ARBA" id="ARBA00023175"/>
    </source>
</evidence>
<dbReference type="SUPFAM" id="SSF49879">
    <property type="entry name" value="SMAD/FHA domain"/>
    <property type="match status" value="1"/>
</dbReference>
<dbReference type="AlphaFoldDB" id="U6KL26"/>
<evidence type="ECO:0000256" key="3">
    <source>
        <dbReference type="ARBA" id="ARBA00023054"/>
    </source>
</evidence>
<dbReference type="RefSeq" id="XP_013227795.1">
    <property type="nucleotide sequence ID" value="XM_013372341.1"/>
</dbReference>
<feature type="coiled-coil region" evidence="6">
    <location>
        <begin position="338"/>
        <end position="412"/>
    </location>
</feature>
<dbReference type="InterPro" id="IPR019821">
    <property type="entry name" value="Kinesin_motor_CS"/>
</dbReference>
<dbReference type="InterPro" id="IPR008984">
    <property type="entry name" value="SMAD_FHA_dom_sf"/>
</dbReference>
<keyword evidence="3 6" id="KW-0175">Coiled coil</keyword>
<gene>
    <name evidence="8" type="ORF">ETH_00004750</name>
</gene>
<evidence type="ECO:0000313" key="9">
    <source>
        <dbReference type="Proteomes" id="UP000030747"/>
    </source>
</evidence>
<organism evidence="8 9">
    <name type="scientific">Eimeria tenella</name>
    <name type="common">Coccidian parasite</name>
    <dbReference type="NCBI Taxonomy" id="5802"/>
    <lineage>
        <taxon>Eukaryota</taxon>
        <taxon>Sar</taxon>
        <taxon>Alveolata</taxon>
        <taxon>Apicomplexa</taxon>
        <taxon>Conoidasida</taxon>
        <taxon>Coccidia</taxon>
        <taxon>Eucoccidiorida</taxon>
        <taxon>Eimeriorina</taxon>
        <taxon>Eimeriidae</taxon>
        <taxon>Eimeria</taxon>
    </lineage>
</organism>
<protein>
    <submittedName>
        <fullName evidence="8">Kinesin superfamily protein 16B, related</fullName>
    </submittedName>
</protein>
<keyword evidence="4 5" id="KW-0505">Motor protein</keyword>
<dbReference type="PROSITE" id="PS50067">
    <property type="entry name" value="KINESIN_MOTOR_2"/>
    <property type="match status" value="1"/>
</dbReference>
<evidence type="ECO:0000256" key="1">
    <source>
        <dbReference type="ARBA" id="ARBA00022741"/>
    </source>
</evidence>
<dbReference type="EMBL" id="HG673746">
    <property type="protein sequence ID" value="CDJ36957.1"/>
    <property type="molecule type" value="Genomic_DNA"/>
</dbReference>
<dbReference type="Gene3D" id="3.40.850.10">
    <property type="entry name" value="Kinesin motor domain"/>
    <property type="match status" value="2"/>
</dbReference>
<dbReference type="GeneID" id="25250158"/>
<feature type="binding site" evidence="5">
    <location>
        <begin position="105"/>
        <end position="112"/>
    </location>
    <ligand>
        <name>ATP</name>
        <dbReference type="ChEBI" id="CHEBI:30616"/>
    </ligand>
</feature>
<sequence length="1003" mass="112159">MSSVKVAVRVRPFNDRERNMNAQLCISMEGKATTIENEEEPKSGKKTFTFDFSYWSHDGFENDETGYSRPISPKYADQQRLYNEIGKDVLNNAYEGYNACLFAYGQTGAGKSYSMVGYGANKGIIVRACEEIFMRIGANRDPDLRAEVQISMLEIYNEQVQDLLMPIEKRPKGGLKIRHTPQLGTFVQELSKCAVDSYAAIQAKLDEAETGEPVSQKSSEISLVDLAGSERAGSTGATGDRLKEGCAINQSLSALGNVISALADKAAGKLKPGQVRSVLNKALTKKNSEVVPYRDSALTRILQTALGGNSKTCMIAALSPATVNYEETLSTLRYADRVKQIKNEATVNENHLEKLIRELREENERLKKAMGGGLPDSVPSSAPVPQMVEEIRRQYEEELEANRKALQDMTTSWKDKLEAARKRETSVEIRGSGQLTVPHLSNLNEDPFLCGKIVFALNEGQVTIGKPGGEVEPTFRIGGLGVASQHAIIDVKRIRQSGKDTGDETYEVKLTAYGKTSVNGVVLGETELKLLTHKDRIIFGHNNMYVFVDPTDMDKELPTWEEGMMEATKDVIDEFSSQQAPDARPAKTADKEKWERLQADLQLFESEKRELMRKLKDKEALVLASEEDQAAAEKKLKLIEAEKRAVQQELNRKEDELKARRMLLEKEREEEKKRQDAERAAHIFLQEVMSRTALLVDEANGYAQELGVGVYFSLKLSTRSRGAGGVRSTLIGTSLQQTEIVIRVQRADSDAVQIWRLDLFEKKIFEMRELYTQWTAGPKTESYLKGGVPDPFALDMESYQVSKALYVPGQLAKSSDIYLQKALGTFVEFFPMTRAIALSNMRDRSLRPHIRKTEEQIKKKNGLEEFPLVFAILRPASQESDNQEVDIDALYSVEDIKGREMVLTITVHSASELPEKFSRQPQSFILSVDDSTIQKLNGALVFEVSGKMVEKKQKTKIKKEHTGKATNETALRKELAESTRVLQIIEQALKTEGKSIQDLVGDS</sequence>
<dbReference type="Pfam" id="PF00225">
    <property type="entry name" value="Kinesin"/>
    <property type="match status" value="1"/>
</dbReference>
<comment type="similarity">
    <text evidence="5">Belongs to the TRAFAC class myosin-kinesin ATPase superfamily. Kinesin family.</text>
</comment>
<dbReference type="GO" id="GO:0007018">
    <property type="term" value="P:microtubule-based movement"/>
    <property type="evidence" value="ECO:0007669"/>
    <property type="project" value="InterPro"/>
</dbReference>
<dbReference type="InterPro" id="IPR031852">
    <property type="entry name" value="Vik1/Cik1_MT-bd"/>
</dbReference>
<dbReference type="OrthoDB" id="3176171at2759"/>
<dbReference type="VEuPathDB" id="ToxoDB:ETH2_0818400"/>
<dbReference type="OMA" id="QMTANKI"/>
<dbReference type="Pfam" id="PF16796">
    <property type="entry name" value="Microtub_bd"/>
    <property type="match status" value="1"/>
</dbReference>
<reference evidence="8" key="1">
    <citation type="submission" date="2013-10" db="EMBL/GenBank/DDBJ databases">
        <title>Genomic analysis of the causative agents of coccidiosis in chickens.</title>
        <authorList>
            <person name="Reid A.J."/>
            <person name="Blake D."/>
            <person name="Billington K."/>
            <person name="Browne H."/>
            <person name="Dunn M."/>
            <person name="Hung S."/>
            <person name="Kawahara F."/>
            <person name="Miranda-Saavedra D."/>
            <person name="Mourier T."/>
            <person name="Nagra H."/>
            <person name="Otto T.D."/>
            <person name="Rawlings N."/>
            <person name="Sanchez A."/>
            <person name="Sanders M."/>
            <person name="Subramaniam C."/>
            <person name="Tay Y."/>
            <person name="Dear P."/>
            <person name="Doerig C."/>
            <person name="Gruber A."/>
            <person name="Parkinson J."/>
            <person name="Shirley M."/>
            <person name="Wan K.L."/>
            <person name="Berriman M."/>
            <person name="Tomley F."/>
            <person name="Pain A."/>
        </authorList>
    </citation>
    <scope>NUCLEOTIDE SEQUENCE [LARGE SCALE GENOMIC DNA]</scope>
    <source>
        <strain evidence="8">Houghton</strain>
    </source>
</reference>
<keyword evidence="9" id="KW-1185">Reference proteome</keyword>
<dbReference type="InterPro" id="IPR027417">
    <property type="entry name" value="P-loop_NTPase"/>
</dbReference>
<dbReference type="GO" id="GO:0008017">
    <property type="term" value="F:microtubule binding"/>
    <property type="evidence" value="ECO:0007669"/>
    <property type="project" value="InterPro"/>
</dbReference>
<evidence type="ECO:0000256" key="2">
    <source>
        <dbReference type="ARBA" id="ARBA00022840"/>
    </source>
</evidence>
<dbReference type="PANTHER" id="PTHR47117">
    <property type="entry name" value="STAR-RELATED LIPID TRANSFER PROTEIN 9"/>
    <property type="match status" value="1"/>
</dbReference>
<accession>U6KL26</accession>
<dbReference type="InterPro" id="IPR036961">
    <property type="entry name" value="Kinesin_motor_dom_sf"/>
</dbReference>
<dbReference type="GO" id="GO:0003777">
    <property type="term" value="F:microtubule motor activity"/>
    <property type="evidence" value="ECO:0007669"/>
    <property type="project" value="InterPro"/>
</dbReference>
<reference evidence="8" key="2">
    <citation type="submission" date="2013-10" db="EMBL/GenBank/DDBJ databases">
        <authorList>
            <person name="Aslett M."/>
        </authorList>
    </citation>
    <scope>NUCLEOTIDE SEQUENCE [LARGE SCALE GENOMIC DNA]</scope>
    <source>
        <strain evidence="8">Houghton</strain>
    </source>
</reference>
<dbReference type="Gene3D" id="2.60.200.20">
    <property type="match status" value="1"/>
</dbReference>
<dbReference type="VEuPathDB" id="ToxoDB:ETH_00004750"/>
<dbReference type="SUPFAM" id="SSF52540">
    <property type="entry name" value="P-loop containing nucleoside triphosphate hydrolases"/>
    <property type="match status" value="1"/>
</dbReference>
<name>U6KL26_EIMTE</name>
<dbReference type="PRINTS" id="PR00380">
    <property type="entry name" value="KINESINHEAVY"/>
</dbReference>
<dbReference type="PROSITE" id="PS00411">
    <property type="entry name" value="KINESIN_MOTOR_1"/>
    <property type="match status" value="1"/>
</dbReference>
<feature type="coiled-coil region" evidence="6">
    <location>
        <begin position="594"/>
        <end position="680"/>
    </location>
</feature>
<evidence type="ECO:0000313" key="8">
    <source>
        <dbReference type="EMBL" id="CDJ36957.1"/>
    </source>
</evidence>
<evidence type="ECO:0000256" key="6">
    <source>
        <dbReference type="SAM" id="Coils"/>
    </source>
</evidence>
<dbReference type="InterPro" id="IPR001752">
    <property type="entry name" value="Kinesin_motor_dom"/>
</dbReference>